<evidence type="ECO:0000256" key="6">
    <source>
        <dbReference type="ARBA" id="ARBA00022490"/>
    </source>
</evidence>
<evidence type="ECO:0000256" key="15">
    <source>
        <dbReference type="RuleBase" id="RU364099"/>
    </source>
</evidence>
<dbReference type="OrthoDB" id="9802824at2"/>
<evidence type="ECO:0000256" key="3">
    <source>
        <dbReference type="ARBA" id="ARBA00004669"/>
    </source>
</evidence>
<evidence type="ECO:0000256" key="10">
    <source>
        <dbReference type="ARBA" id="ARBA00022726"/>
    </source>
</evidence>
<name>A0A2S7ITS1_9BACT</name>
<dbReference type="GO" id="GO:0006166">
    <property type="term" value="P:purine ribonucleoside salvage"/>
    <property type="evidence" value="ECO:0007669"/>
    <property type="project" value="UniProtKB-KW"/>
</dbReference>
<dbReference type="GO" id="GO:0032263">
    <property type="term" value="P:GMP salvage"/>
    <property type="evidence" value="ECO:0007669"/>
    <property type="project" value="TreeGrafter"/>
</dbReference>
<dbReference type="RefSeq" id="WP_094809262.1">
    <property type="nucleotide sequence ID" value="NZ_PTRA01000001.1"/>
</dbReference>
<dbReference type="CDD" id="cd06223">
    <property type="entry name" value="PRTases_typeI"/>
    <property type="match status" value="1"/>
</dbReference>
<keyword evidence="9 15" id="KW-0479">Metal-binding</keyword>
<dbReference type="EMBL" id="PTRA01000001">
    <property type="protein sequence ID" value="PQA61107.1"/>
    <property type="molecule type" value="Genomic_DNA"/>
</dbReference>
<dbReference type="PANTHER" id="PTHR43340">
    <property type="entry name" value="HYPOXANTHINE-GUANINE PHOSPHORIBOSYLTRANSFERASE"/>
    <property type="match status" value="1"/>
</dbReference>
<feature type="domain" description="Phosphoribosyltransferase" evidence="16">
    <location>
        <begin position="19"/>
        <end position="161"/>
    </location>
</feature>
<comment type="similarity">
    <text evidence="4 15">Belongs to the purine/pyrimidine phosphoribosyltransferase family.</text>
</comment>
<sequence>MIQVRDKNFEVFIDQVTLENRIATLAEQISIDYADRRPLLIAVLNGSFMFVSELMKNITIECEITFIRVGSYEGMGTTGKVKRILGLSEPIRDRDVIIVEDIVDTGHTMAELLGQITAEKPRSIEIATMLHKPEATRIPVTLKYVGFAIENKFVLGYGLDFDGLARNLPCIYQLAE</sequence>
<comment type="cofactor">
    <cofactor evidence="1 15">
        <name>Mg(2+)</name>
        <dbReference type="ChEBI" id="CHEBI:18420"/>
    </cofactor>
</comment>
<evidence type="ECO:0000256" key="11">
    <source>
        <dbReference type="ARBA" id="ARBA00022741"/>
    </source>
</evidence>
<dbReference type="InterPro" id="IPR000836">
    <property type="entry name" value="PRTase_dom"/>
</dbReference>
<keyword evidence="11 15" id="KW-0547">Nucleotide-binding</keyword>
<dbReference type="GO" id="GO:0032264">
    <property type="term" value="P:IMP salvage"/>
    <property type="evidence" value="ECO:0007669"/>
    <property type="project" value="UniProtKB-UniPathway"/>
</dbReference>
<dbReference type="Gene3D" id="3.40.50.2020">
    <property type="match status" value="1"/>
</dbReference>
<dbReference type="InterPro" id="IPR029057">
    <property type="entry name" value="PRTase-like"/>
</dbReference>
<evidence type="ECO:0000313" key="17">
    <source>
        <dbReference type="EMBL" id="PQA61107.1"/>
    </source>
</evidence>
<evidence type="ECO:0000256" key="1">
    <source>
        <dbReference type="ARBA" id="ARBA00001946"/>
    </source>
</evidence>
<dbReference type="Pfam" id="PF00156">
    <property type="entry name" value="Pribosyltran"/>
    <property type="match status" value="1"/>
</dbReference>
<evidence type="ECO:0000256" key="7">
    <source>
        <dbReference type="ARBA" id="ARBA00022676"/>
    </source>
</evidence>
<dbReference type="EC" id="2.4.2.8" evidence="5 15"/>
<comment type="pathway">
    <text evidence="3 15">Purine metabolism; IMP biosynthesis via salvage pathway; IMP from hypoxanthine: step 1/1.</text>
</comment>
<evidence type="ECO:0000256" key="2">
    <source>
        <dbReference type="ARBA" id="ARBA00004496"/>
    </source>
</evidence>
<dbReference type="AlphaFoldDB" id="A0A2S7ITS1"/>
<organism evidence="17 18">
    <name type="scientific">Siphonobacter curvatus</name>
    <dbReference type="NCBI Taxonomy" id="2094562"/>
    <lineage>
        <taxon>Bacteria</taxon>
        <taxon>Pseudomonadati</taxon>
        <taxon>Bacteroidota</taxon>
        <taxon>Cytophagia</taxon>
        <taxon>Cytophagales</taxon>
        <taxon>Cytophagaceae</taxon>
        <taxon>Siphonobacter</taxon>
    </lineage>
</organism>
<evidence type="ECO:0000256" key="4">
    <source>
        <dbReference type="ARBA" id="ARBA00008391"/>
    </source>
</evidence>
<keyword evidence="6 15" id="KW-0963">Cytoplasm</keyword>
<evidence type="ECO:0000313" key="18">
    <source>
        <dbReference type="Proteomes" id="UP000239590"/>
    </source>
</evidence>
<dbReference type="InterPro" id="IPR050408">
    <property type="entry name" value="HGPRT"/>
</dbReference>
<dbReference type="GO" id="GO:0004422">
    <property type="term" value="F:hypoxanthine phosphoribosyltransferase activity"/>
    <property type="evidence" value="ECO:0007669"/>
    <property type="project" value="InterPro"/>
</dbReference>
<dbReference type="SUPFAM" id="SSF53271">
    <property type="entry name" value="PRTase-like"/>
    <property type="match status" value="1"/>
</dbReference>
<evidence type="ECO:0000256" key="5">
    <source>
        <dbReference type="ARBA" id="ARBA00011895"/>
    </source>
</evidence>
<dbReference type="GO" id="GO:0052657">
    <property type="term" value="F:guanine phosphoribosyltransferase activity"/>
    <property type="evidence" value="ECO:0007669"/>
    <property type="project" value="RHEA"/>
</dbReference>
<dbReference type="UniPathway" id="UPA00591">
    <property type="reaction ID" value="UER00648"/>
</dbReference>
<evidence type="ECO:0000256" key="14">
    <source>
        <dbReference type="ARBA" id="ARBA00049402"/>
    </source>
</evidence>
<dbReference type="PANTHER" id="PTHR43340:SF1">
    <property type="entry name" value="HYPOXANTHINE PHOSPHORIBOSYLTRANSFERASE"/>
    <property type="match status" value="1"/>
</dbReference>
<comment type="caution">
    <text evidence="17">The sequence shown here is derived from an EMBL/GenBank/DDBJ whole genome shotgun (WGS) entry which is preliminary data.</text>
</comment>
<dbReference type="GO" id="GO:0000166">
    <property type="term" value="F:nucleotide binding"/>
    <property type="evidence" value="ECO:0007669"/>
    <property type="project" value="UniProtKB-KW"/>
</dbReference>
<keyword evidence="12 15" id="KW-0460">Magnesium</keyword>
<evidence type="ECO:0000256" key="8">
    <source>
        <dbReference type="ARBA" id="ARBA00022679"/>
    </source>
</evidence>
<keyword evidence="8 15" id="KW-0808">Transferase</keyword>
<comment type="catalytic activity">
    <reaction evidence="14">
        <text>IMP + diphosphate = hypoxanthine + 5-phospho-alpha-D-ribose 1-diphosphate</text>
        <dbReference type="Rhea" id="RHEA:17973"/>
        <dbReference type="ChEBI" id="CHEBI:17368"/>
        <dbReference type="ChEBI" id="CHEBI:33019"/>
        <dbReference type="ChEBI" id="CHEBI:58017"/>
        <dbReference type="ChEBI" id="CHEBI:58053"/>
        <dbReference type="EC" id="2.4.2.8"/>
    </reaction>
    <physiologicalReaction direction="right-to-left" evidence="14">
        <dbReference type="Rhea" id="RHEA:17975"/>
    </physiologicalReaction>
</comment>
<evidence type="ECO:0000256" key="12">
    <source>
        <dbReference type="ARBA" id="ARBA00022842"/>
    </source>
</evidence>
<evidence type="ECO:0000259" key="16">
    <source>
        <dbReference type="Pfam" id="PF00156"/>
    </source>
</evidence>
<keyword evidence="10 15" id="KW-0660">Purine salvage</keyword>
<comment type="subcellular location">
    <subcellularLocation>
        <location evidence="2 15">Cytoplasm</location>
    </subcellularLocation>
</comment>
<reference evidence="18" key="1">
    <citation type="submission" date="2018-02" db="EMBL/GenBank/DDBJ databases">
        <title>Genome sequencing of Solimonas sp. HR-BB.</title>
        <authorList>
            <person name="Lee Y."/>
            <person name="Jeon C.O."/>
        </authorList>
    </citation>
    <scope>NUCLEOTIDE SEQUENCE [LARGE SCALE GENOMIC DNA]</scope>
    <source>
        <strain evidence="18">HR-U</strain>
    </source>
</reference>
<dbReference type="InterPro" id="IPR005904">
    <property type="entry name" value="Hxn_phspho_trans"/>
</dbReference>
<evidence type="ECO:0000256" key="9">
    <source>
        <dbReference type="ARBA" id="ARBA00022723"/>
    </source>
</evidence>
<dbReference type="GO" id="GO:0006178">
    <property type="term" value="P:guanine salvage"/>
    <property type="evidence" value="ECO:0007669"/>
    <property type="project" value="TreeGrafter"/>
</dbReference>
<dbReference type="GO" id="GO:0046100">
    <property type="term" value="P:hypoxanthine metabolic process"/>
    <property type="evidence" value="ECO:0007669"/>
    <property type="project" value="TreeGrafter"/>
</dbReference>
<evidence type="ECO:0000256" key="13">
    <source>
        <dbReference type="ARBA" id="ARBA00048811"/>
    </source>
</evidence>
<gene>
    <name evidence="17" type="primary">hpt</name>
    <name evidence="17" type="ORF">C5O19_13830</name>
</gene>
<dbReference type="GO" id="GO:0000287">
    <property type="term" value="F:magnesium ion binding"/>
    <property type="evidence" value="ECO:0007669"/>
    <property type="project" value="TreeGrafter"/>
</dbReference>
<comment type="catalytic activity">
    <reaction evidence="13">
        <text>GMP + diphosphate = guanine + 5-phospho-alpha-D-ribose 1-diphosphate</text>
        <dbReference type="Rhea" id="RHEA:25424"/>
        <dbReference type="ChEBI" id="CHEBI:16235"/>
        <dbReference type="ChEBI" id="CHEBI:33019"/>
        <dbReference type="ChEBI" id="CHEBI:58017"/>
        <dbReference type="ChEBI" id="CHEBI:58115"/>
        <dbReference type="EC" id="2.4.2.8"/>
    </reaction>
    <physiologicalReaction direction="right-to-left" evidence="13">
        <dbReference type="Rhea" id="RHEA:25426"/>
    </physiologicalReaction>
</comment>
<keyword evidence="18" id="KW-1185">Reference proteome</keyword>
<proteinExistence type="inferred from homology"/>
<dbReference type="NCBIfam" id="TIGR01203">
    <property type="entry name" value="HGPRTase"/>
    <property type="match status" value="1"/>
</dbReference>
<keyword evidence="7 15" id="KW-0328">Glycosyltransferase</keyword>
<protein>
    <recommendedName>
        <fullName evidence="5 15">Hypoxanthine phosphoribosyltransferase</fullName>
        <ecNumber evidence="5 15">2.4.2.8</ecNumber>
    </recommendedName>
</protein>
<dbReference type="Proteomes" id="UP000239590">
    <property type="component" value="Unassembled WGS sequence"/>
</dbReference>
<accession>A0A2S7ITS1</accession>
<dbReference type="GO" id="GO:0005829">
    <property type="term" value="C:cytosol"/>
    <property type="evidence" value="ECO:0007669"/>
    <property type="project" value="TreeGrafter"/>
</dbReference>